<dbReference type="AlphaFoldDB" id="A0A9D1UVZ4"/>
<dbReference type="InterPro" id="IPR042173">
    <property type="entry name" value="RNase_J_2"/>
</dbReference>
<organism evidence="1 2">
    <name type="scientific">Candidatus Ligilactobacillus excrementigallinarum</name>
    <dbReference type="NCBI Taxonomy" id="2838641"/>
    <lineage>
        <taxon>Bacteria</taxon>
        <taxon>Bacillati</taxon>
        <taxon>Bacillota</taxon>
        <taxon>Bacilli</taxon>
        <taxon>Lactobacillales</taxon>
        <taxon>Lactobacillaceae</taxon>
        <taxon>Ligilactobacillus</taxon>
    </lineage>
</organism>
<proteinExistence type="predicted"/>
<reference evidence="1" key="1">
    <citation type="journal article" date="2021" name="PeerJ">
        <title>Extensive microbial diversity within the chicken gut microbiome revealed by metagenomics and culture.</title>
        <authorList>
            <person name="Gilroy R."/>
            <person name="Ravi A."/>
            <person name="Getino M."/>
            <person name="Pursley I."/>
            <person name="Horton D.L."/>
            <person name="Alikhan N.F."/>
            <person name="Baker D."/>
            <person name="Gharbi K."/>
            <person name="Hall N."/>
            <person name="Watson M."/>
            <person name="Adriaenssens E.M."/>
            <person name="Foster-Nyarko E."/>
            <person name="Jarju S."/>
            <person name="Secka A."/>
            <person name="Antonio M."/>
            <person name="Oren A."/>
            <person name="Chaudhuri R.R."/>
            <person name="La Ragione R."/>
            <person name="Hildebrand F."/>
            <person name="Pallen M.J."/>
        </authorList>
    </citation>
    <scope>NUCLEOTIDE SEQUENCE</scope>
    <source>
        <strain evidence="1">6627</strain>
    </source>
</reference>
<name>A0A9D1UVZ4_9LACO</name>
<gene>
    <name evidence="1" type="ORF">H9861_01770</name>
</gene>
<comment type="caution">
    <text evidence="1">The sequence shown here is derived from an EMBL/GenBank/DDBJ whole genome shotgun (WGS) entry which is preliminary data.</text>
</comment>
<reference evidence="1" key="2">
    <citation type="submission" date="2021-04" db="EMBL/GenBank/DDBJ databases">
        <authorList>
            <person name="Gilroy R."/>
        </authorList>
    </citation>
    <scope>NUCLEOTIDE SEQUENCE</scope>
    <source>
        <strain evidence="1">6627</strain>
    </source>
</reference>
<evidence type="ECO:0000313" key="1">
    <source>
        <dbReference type="EMBL" id="HIX01462.1"/>
    </source>
</evidence>
<sequence>MKITQINGARGLILKSSIKKIIIDSDIENASAFKDIVITHLSLDTLNIIENNSNQYRRINLSYDLMLLLQKLWRYNIIKKPNVMPKFRILPSGYEATLGLEFKITAYDSDDGLPGSIAIIIEDMSTGEKLGYVPNFITQGQHKNRIKKWKRAFRDAHLTQFTSFNSNINKNTNLTNISYSEKKFKARVTELLPETEKLKLFFSPFNPERLLEINKIATQNNYQIIWQPTTANLLHYYFPNDDFYTTSDNSLEKDHLINVNKQELNENNLIQEQPNNLIAQDLRNYLKIFRNTLPQSDFSDIIKMIHAQETYMI</sequence>
<evidence type="ECO:0000313" key="2">
    <source>
        <dbReference type="Proteomes" id="UP000823963"/>
    </source>
</evidence>
<dbReference type="Gene3D" id="3.60.15.10">
    <property type="entry name" value="Ribonuclease Z/Hydroxyacylglutathione hydrolase-like"/>
    <property type="match status" value="1"/>
</dbReference>
<protein>
    <submittedName>
        <fullName evidence="1">Uncharacterized protein</fullName>
    </submittedName>
</protein>
<dbReference type="Gene3D" id="3.40.50.10710">
    <property type="entry name" value="Metallo-hydrolase/oxidoreductase"/>
    <property type="match status" value="1"/>
</dbReference>
<dbReference type="EMBL" id="DXFP01000011">
    <property type="protein sequence ID" value="HIX01462.1"/>
    <property type="molecule type" value="Genomic_DNA"/>
</dbReference>
<dbReference type="InterPro" id="IPR036866">
    <property type="entry name" value="RibonucZ/Hydroxyglut_hydro"/>
</dbReference>
<dbReference type="Proteomes" id="UP000823963">
    <property type="component" value="Unassembled WGS sequence"/>
</dbReference>
<accession>A0A9D1UVZ4</accession>